<dbReference type="Gene3D" id="3.40.50.2000">
    <property type="entry name" value="Glycogen Phosphorylase B"/>
    <property type="match status" value="2"/>
</dbReference>
<dbReference type="InterPro" id="IPR051199">
    <property type="entry name" value="LPS_LOS_Heptosyltrfase"/>
</dbReference>
<comment type="caution">
    <text evidence="3">The sequence shown here is derived from an EMBL/GenBank/DDBJ whole genome shotgun (WGS) entry which is preliminary data.</text>
</comment>
<proteinExistence type="predicted"/>
<gene>
    <name evidence="3" type="ORF">GCM10023091_08270</name>
</gene>
<keyword evidence="2" id="KW-0808">Transferase</keyword>
<reference evidence="4" key="1">
    <citation type="journal article" date="2019" name="Int. J. Syst. Evol. Microbiol.">
        <title>The Global Catalogue of Microorganisms (GCM) 10K type strain sequencing project: providing services to taxonomists for standard genome sequencing and annotation.</title>
        <authorList>
            <consortium name="The Broad Institute Genomics Platform"/>
            <consortium name="The Broad Institute Genome Sequencing Center for Infectious Disease"/>
            <person name="Wu L."/>
            <person name="Ma J."/>
        </authorList>
    </citation>
    <scope>NUCLEOTIDE SEQUENCE [LARGE SCALE GENOMIC DNA]</scope>
    <source>
        <strain evidence="4">JCM 31920</strain>
    </source>
</reference>
<evidence type="ECO:0000256" key="1">
    <source>
        <dbReference type="ARBA" id="ARBA00022676"/>
    </source>
</evidence>
<accession>A0ABP8LT45</accession>
<evidence type="ECO:0000313" key="3">
    <source>
        <dbReference type="EMBL" id="GAA4433974.1"/>
    </source>
</evidence>
<dbReference type="InterPro" id="IPR002201">
    <property type="entry name" value="Glyco_trans_9"/>
</dbReference>
<protein>
    <submittedName>
        <fullName evidence="3">Glycosyltransferase family 9 protein</fullName>
    </submittedName>
</protein>
<dbReference type="CDD" id="cd03789">
    <property type="entry name" value="GT9_LPS_heptosyltransferase"/>
    <property type="match status" value="1"/>
</dbReference>
<evidence type="ECO:0000256" key="2">
    <source>
        <dbReference type="ARBA" id="ARBA00022679"/>
    </source>
</evidence>
<dbReference type="PANTHER" id="PTHR30160:SF1">
    <property type="entry name" value="LIPOPOLYSACCHARIDE 1,2-N-ACETYLGLUCOSAMINETRANSFERASE-RELATED"/>
    <property type="match status" value="1"/>
</dbReference>
<evidence type="ECO:0000313" key="4">
    <source>
        <dbReference type="Proteomes" id="UP001501508"/>
    </source>
</evidence>
<sequence>MVFRRILVIQTAFIGDVILATSLLETLHSSLPDSRIDVLVRKGNESLFRGHPFLSEVLVWDKKGGKYRNLFKLLGQIRKNSYDVVINLQRYSTTGFLTVLSGARMTIGFSKNPLSRLFSRRYPHRFENGMHETWRNHLLLESITQAPLQKPRLYPLEDDLQKIASLQEEPYYCIAPTSVWFTKQFPVDQWVKLVDQLPKSHRIYLLGAPADGGTADELIRKSARDGVINLCGKLSFLQSAALMKGAALNYVNDSAPMHLCSAVDAPVCAVYCSTIPAFGYGPLSAESYVVETHAPLTCRPCGLHGHKACPEGHFACATGIEIRELAALAARAGDV</sequence>
<dbReference type="SUPFAM" id="SSF53756">
    <property type="entry name" value="UDP-Glycosyltransferase/glycogen phosphorylase"/>
    <property type="match status" value="1"/>
</dbReference>
<dbReference type="Proteomes" id="UP001501508">
    <property type="component" value="Unassembled WGS sequence"/>
</dbReference>
<dbReference type="PANTHER" id="PTHR30160">
    <property type="entry name" value="TETRAACYLDISACCHARIDE 4'-KINASE-RELATED"/>
    <property type="match status" value="1"/>
</dbReference>
<name>A0ABP8LT45_9BACT</name>
<keyword evidence="1" id="KW-0328">Glycosyltransferase</keyword>
<dbReference type="Pfam" id="PF01075">
    <property type="entry name" value="Glyco_transf_9"/>
    <property type="match status" value="1"/>
</dbReference>
<dbReference type="RefSeq" id="WP_345026799.1">
    <property type="nucleotide sequence ID" value="NZ_BAABEY010000010.1"/>
</dbReference>
<organism evidence="3 4">
    <name type="scientific">Ravibacter arvi</name>
    <dbReference type="NCBI Taxonomy" id="2051041"/>
    <lineage>
        <taxon>Bacteria</taxon>
        <taxon>Pseudomonadati</taxon>
        <taxon>Bacteroidota</taxon>
        <taxon>Cytophagia</taxon>
        <taxon>Cytophagales</taxon>
        <taxon>Spirosomataceae</taxon>
        <taxon>Ravibacter</taxon>
    </lineage>
</organism>
<dbReference type="EMBL" id="BAABEY010000010">
    <property type="protein sequence ID" value="GAA4433974.1"/>
    <property type="molecule type" value="Genomic_DNA"/>
</dbReference>
<keyword evidence="4" id="KW-1185">Reference proteome</keyword>